<feature type="domain" description="DUF306" evidence="1">
    <location>
        <begin position="147"/>
        <end position="252"/>
    </location>
</feature>
<organism evidence="2 3">
    <name type="scientific">Mesorhizobium zhangyense</name>
    <dbReference type="NCBI Taxonomy" id="1776730"/>
    <lineage>
        <taxon>Bacteria</taxon>
        <taxon>Pseudomonadati</taxon>
        <taxon>Pseudomonadota</taxon>
        <taxon>Alphaproteobacteria</taxon>
        <taxon>Hyphomicrobiales</taxon>
        <taxon>Phyllobacteriaceae</taxon>
        <taxon>Mesorhizobium</taxon>
    </lineage>
</organism>
<accession>A0A7C9VAY2</accession>
<dbReference type="InterPro" id="IPR038670">
    <property type="entry name" value="HslJ-like_sf"/>
</dbReference>
<sequence>MLDKFAEFFVFGFAPLVIGTLMMPLQSFAQETSVTGEILYRERIALPPNAVVKVWLSDVSLADAPAKIIGEQTIKDAGQVPIKFEIRFDPAVIQPKHTYSLQARITVDDTIWFINDTRYRLDPLKAEPQSMVLRMVKNAMETEPPAIFRTTWLAEDIEGGGVIDDAQSTLKFDPGGKISGRGACNSYFGKARIEGSAIKLGDIGSTFMACAPAIMDQEKKLFAALGKASSYRIDGDGKLFLIDAQGRDVIRFASAE</sequence>
<dbReference type="PANTHER" id="PTHR38013:SF1">
    <property type="entry name" value="GLYCOPROTEIN_POLYSACCHARIDE METABOLISM"/>
    <property type="match status" value="1"/>
</dbReference>
<dbReference type="PANTHER" id="PTHR38013">
    <property type="entry name" value="GLYCOPROTEIN/POLYSACCHARIDE METABOLISM"/>
    <property type="match status" value="1"/>
</dbReference>
<dbReference type="InterPro" id="IPR039366">
    <property type="entry name" value="Pilotin"/>
</dbReference>
<dbReference type="InterPro" id="IPR005184">
    <property type="entry name" value="DUF306_Meta_HslJ"/>
</dbReference>
<evidence type="ECO:0000313" key="2">
    <source>
        <dbReference type="EMBL" id="NGN40770.1"/>
    </source>
</evidence>
<name>A0A7C9VAY2_9HYPH</name>
<dbReference type="EMBL" id="JAAKZG010000002">
    <property type="protein sequence ID" value="NGN40770.1"/>
    <property type="molecule type" value="Genomic_DNA"/>
</dbReference>
<dbReference type="RefSeq" id="WP_165115603.1">
    <property type="nucleotide sequence ID" value="NZ_JAAKZG010000002.1"/>
</dbReference>
<evidence type="ECO:0000313" key="3">
    <source>
        <dbReference type="Proteomes" id="UP000481252"/>
    </source>
</evidence>
<dbReference type="AlphaFoldDB" id="A0A7C9VAY2"/>
<gene>
    <name evidence="2" type="ORF">G6N74_06810</name>
</gene>
<dbReference type="Pfam" id="PF03724">
    <property type="entry name" value="META"/>
    <property type="match status" value="1"/>
</dbReference>
<protein>
    <submittedName>
        <fullName evidence="2">META domain-containing protein</fullName>
    </submittedName>
</protein>
<keyword evidence="3" id="KW-1185">Reference proteome</keyword>
<comment type="caution">
    <text evidence="2">The sequence shown here is derived from an EMBL/GenBank/DDBJ whole genome shotgun (WGS) entry which is preliminary data.</text>
</comment>
<proteinExistence type="predicted"/>
<evidence type="ECO:0000259" key="1">
    <source>
        <dbReference type="Pfam" id="PF03724"/>
    </source>
</evidence>
<reference evidence="2 3" key="1">
    <citation type="submission" date="2020-02" db="EMBL/GenBank/DDBJ databases">
        <title>Genome sequence of the type strain CGMCC 1.15528 of Mesorhizobium zhangyense.</title>
        <authorList>
            <person name="Gao J."/>
            <person name="Sun J."/>
        </authorList>
    </citation>
    <scope>NUCLEOTIDE SEQUENCE [LARGE SCALE GENOMIC DNA]</scope>
    <source>
        <strain evidence="2 3">CGMCC 1.15528</strain>
    </source>
</reference>
<dbReference type="Proteomes" id="UP000481252">
    <property type="component" value="Unassembled WGS sequence"/>
</dbReference>
<dbReference type="Pfam" id="PF09619">
    <property type="entry name" value="YscW"/>
    <property type="match status" value="1"/>
</dbReference>
<dbReference type="Gene3D" id="2.40.128.270">
    <property type="match status" value="1"/>
</dbReference>
<dbReference type="InterPro" id="IPR053196">
    <property type="entry name" value="Lipoprotein_YbaY-like"/>
</dbReference>